<dbReference type="InterPro" id="IPR007074">
    <property type="entry name" value="LicD/FKTN/FKRP_NTP_transf"/>
</dbReference>
<gene>
    <name evidence="2" type="ORF">BG262_08020</name>
</gene>
<accession>A0A9Q5JIE5</accession>
<sequence>MKKMTDEEVRDVQIEMLVYIDKFCRENDIEYSLGGGSLLGSIRHEGFIPWDDDIDIMLYRPEYEKFIKLMMDKINSDYTLLNFNVKKTLISYSKIYANKTISLGNLDKMHPDMGVYIDVFPMDKMPESDNERIKFMKKVQNQAENLLSTSFPEYVSGSKAIYAAARLFLRTPRFLLHHGKWNEQAVVLDNLMKTYEHTDVSKVGFTDSRYREKECFNKDIFSEYEDVSFEKHNVRKIKRHDEYLTQLYGCDYMELPPENKRVNHNYYDWYWKE</sequence>
<dbReference type="RefSeq" id="WP_070787036.1">
    <property type="nucleotide sequence ID" value="NZ_MKIQ01000002.1"/>
</dbReference>
<dbReference type="Proteomes" id="UP000177273">
    <property type="component" value="Unassembled WGS sequence"/>
</dbReference>
<dbReference type="AlphaFoldDB" id="A0A9Q5JIE5"/>
<dbReference type="InterPro" id="IPR052942">
    <property type="entry name" value="LPS_cholinephosphotransferase"/>
</dbReference>
<evidence type="ECO:0000313" key="2">
    <source>
        <dbReference type="EMBL" id="OFI47928.1"/>
    </source>
</evidence>
<dbReference type="Pfam" id="PF04991">
    <property type="entry name" value="LicD"/>
    <property type="match status" value="1"/>
</dbReference>
<dbReference type="PANTHER" id="PTHR43404">
    <property type="entry name" value="LIPOPOLYSACCHARIDE CHOLINEPHOSPHOTRANSFERASE LICD"/>
    <property type="match status" value="1"/>
</dbReference>
<proteinExistence type="predicted"/>
<name>A0A9Q5JIE5_9LACT</name>
<protein>
    <submittedName>
        <fullName evidence="2">Lipopolysaccharide cholinephosphotransferase LicD1</fullName>
    </submittedName>
</protein>
<dbReference type="GO" id="GO:0009100">
    <property type="term" value="P:glycoprotein metabolic process"/>
    <property type="evidence" value="ECO:0007669"/>
    <property type="project" value="UniProtKB-ARBA"/>
</dbReference>
<dbReference type="PANTHER" id="PTHR43404:SF2">
    <property type="entry name" value="LIPOPOLYSACCHARIDE CHOLINEPHOSPHOTRANSFERASE LICD"/>
    <property type="match status" value="1"/>
</dbReference>
<evidence type="ECO:0000259" key="1">
    <source>
        <dbReference type="Pfam" id="PF04991"/>
    </source>
</evidence>
<reference evidence="3" key="1">
    <citation type="submission" date="2016-09" db="EMBL/GenBank/DDBJ databases">
        <title>Draft genome sequence of a novel species of the family Streptococcaceae isolated from flowers.</title>
        <authorList>
            <person name="Chuah L.-O."/>
            <person name="Yap K.-P."/>
            <person name="Thong K.L."/>
            <person name="Liong M.T."/>
            <person name="Ahmad R."/>
            <person name="Rusul G."/>
        </authorList>
    </citation>
    <scope>NUCLEOTIDE SEQUENCE [LARGE SCALE GENOMIC DNA]</scope>
    <source>
        <strain evidence="3">HibF3</strain>
    </source>
</reference>
<keyword evidence="3" id="KW-1185">Reference proteome</keyword>
<organism evidence="2 3">
    <name type="scientific">Floricoccus penangensis</name>
    <dbReference type="NCBI Taxonomy" id="1859475"/>
    <lineage>
        <taxon>Bacteria</taxon>
        <taxon>Bacillati</taxon>
        <taxon>Bacillota</taxon>
        <taxon>Bacilli</taxon>
        <taxon>Lactobacillales</taxon>
        <taxon>Streptococcaceae</taxon>
        <taxon>Floricoccus</taxon>
    </lineage>
</organism>
<feature type="domain" description="LicD/FKTN/FKRP nucleotidyltransferase" evidence="1">
    <location>
        <begin position="24"/>
        <end position="249"/>
    </location>
</feature>
<comment type="caution">
    <text evidence="2">The sequence shown here is derived from an EMBL/GenBank/DDBJ whole genome shotgun (WGS) entry which is preliminary data.</text>
</comment>
<dbReference type="OrthoDB" id="9786100at2"/>
<evidence type="ECO:0000313" key="3">
    <source>
        <dbReference type="Proteomes" id="UP000177273"/>
    </source>
</evidence>
<dbReference type="EMBL" id="MKIQ01000002">
    <property type="protein sequence ID" value="OFI47928.1"/>
    <property type="molecule type" value="Genomic_DNA"/>
</dbReference>